<evidence type="ECO:0000259" key="1">
    <source>
        <dbReference type="Pfam" id="PF07883"/>
    </source>
</evidence>
<dbReference type="InterPro" id="IPR014710">
    <property type="entry name" value="RmlC-like_jellyroll"/>
</dbReference>
<dbReference type="CDD" id="cd02231">
    <property type="entry name" value="cupin_BLL6423-like"/>
    <property type="match status" value="1"/>
</dbReference>
<dbReference type="InterPro" id="IPR013096">
    <property type="entry name" value="Cupin_2"/>
</dbReference>
<accession>A0AA97NQ31</accession>
<evidence type="ECO:0000313" key="2">
    <source>
        <dbReference type="EMBL" id="ELQ34221.1"/>
    </source>
</evidence>
<sequence length="388" mass="42023">MNKNVLTDPEVNLLLGARTQLDRLLAVNMVCQDDTMWGRLSLSYQIVGAEGPAAELQKYLVKMLKLSAQKPDCSLCCGRSLGVTLLGGITSHRRFLSLLGILASFNPLGGGINSVGLQSGNSYLSIECQIVVRLPIRHCKFCNTICTLLRPTSHTTLLPASPFARLIACASFAWLPDKIKTRKQNPTTSKMSTSGPITSFPAQGLRNPSRFVTGHNAAGESVFVRSDHGEHHAVMLDGAGAQNILYSCASNPVQVNEDADLAYAAAHPPPLHVPRGAVVRMIDFAPGSESNMHRAVCLGIGTVCEGEVELSLGGSGESRVMRPGDVSINRGAMHRWRNVSPDKPARMLYVLLDVEPIVVNGKTLEFEMGRLMQEYSEYKEGEGDNKKV</sequence>
<dbReference type="PANTHER" id="PTHR36156:SF2">
    <property type="entry name" value="CUPIN TYPE-2 DOMAIN-CONTAINING PROTEIN"/>
    <property type="match status" value="1"/>
</dbReference>
<protein>
    <submittedName>
        <fullName evidence="2">Cupin domain-containing protein</fullName>
    </submittedName>
</protein>
<dbReference type="AlphaFoldDB" id="A0AA97NQ31"/>
<gene>
    <name evidence="2" type="ORF">OOU_Y34scaffold00783g9</name>
</gene>
<dbReference type="SUPFAM" id="SSF51182">
    <property type="entry name" value="RmlC-like cupins"/>
    <property type="match status" value="1"/>
</dbReference>
<feature type="domain" description="Cupin type-2" evidence="1">
    <location>
        <begin position="282"/>
        <end position="350"/>
    </location>
</feature>
<dbReference type="Gene3D" id="2.60.120.10">
    <property type="entry name" value="Jelly Rolls"/>
    <property type="match status" value="1"/>
</dbReference>
<dbReference type="PANTHER" id="PTHR36156">
    <property type="entry name" value="SLR2101 PROTEIN"/>
    <property type="match status" value="1"/>
</dbReference>
<dbReference type="InterPro" id="IPR011051">
    <property type="entry name" value="RmlC_Cupin_sf"/>
</dbReference>
<name>A0AA97NQ31_PYRO3</name>
<dbReference type="InterPro" id="IPR047142">
    <property type="entry name" value="OryJ/VirC-like"/>
</dbReference>
<reference evidence="2" key="1">
    <citation type="journal article" date="2012" name="PLoS Genet.">
        <title>Comparative analysis of the genomes of two field isolates of the rice blast fungus Magnaporthe oryzae.</title>
        <authorList>
            <person name="Xue M."/>
            <person name="Yang J."/>
            <person name="Li Z."/>
            <person name="Hu S."/>
            <person name="Yao N."/>
            <person name="Dean R.A."/>
            <person name="Zhao W."/>
            <person name="Shen M."/>
            <person name="Zhang H."/>
            <person name="Li C."/>
            <person name="Liu L."/>
            <person name="Cao L."/>
            <person name="Xu X."/>
            <person name="Xing Y."/>
            <person name="Hsiang T."/>
            <person name="Zhang Z."/>
            <person name="Xu J.R."/>
            <person name="Peng Y.L."/>
        </authorList>
    </citation>
    <scope>NUCLEOTIDE SEQUENCE</scope>
    <source>
        <strain evidence="2">Y34</strain>
    </source>
</reference>
<dbReference type="Proteomes" id="UP000011086">
    <property type="component" value="Unassembled WGS sequence"/>
</dbReference>
<proteinExistence type="predicted"/>
<dbReference type="Pfam" id="PF07883">
    <property type="entry name" value="Cupin_2"/>
    <property type="match status" value="1"/>
</dbReference>
<organism evidence="2">
    <name type="scientific">Pyricularia oryzae (strain Y34)</name>
    <name type="common">Rice blast fungus</name>
    <name type="synonym">Magnaporthe oryzae</name>
    <dbReference type="NCBI Taxonomy" id="1143189"/>
    <lineage>
        <taxon>Eukaryota</taxon>
        <taxon>Fungi</taxon>
        <taxon>Dikarya</taxon>
        <taxon>Ascomycota</taxon>
        <taxon>Pezizomycotina</taxon>
        <taxon>Sordariomycetes</taxon>
        <taxon>Sordariomycetidae</taxon>
        <taxon>Magnaporthales</taxon>
        <taxon>Pyriculariaceae</taxon>
        <taxon>Pyricularia</taxon>
    </lineage>
</organism>
<dbReference type="EMBL" id="JH793005">
    <property type="protein sequence ID" value="ELQ34221.1"/>
    <property type="molecule type" value="Genomic_DNA"/>
</dbReference>